<dbReference type="EMBL" id="VITN01000004">
    <property type="protein sequence ID" value="TWB22149.1"/>
    <property type="molecule type" value="Genomic_DNA"/>
</dbReference>
<dbReference type="Pfam" id="PF13730">
    <property type="entry name" value="HTH_36"/>
    <property type="match status" value="1"/>
</dbReference>
<proteinExistence type="predicted"/>
<comment type="caution">
    <text evidence="2">The sequence shown here is derived from an EMBL/GenBank/DDBJ whole genome shotgun (WGS) entry which is preliminary data.</text>
</comment>
<name>A0A560FKM4_9PROT</name>
<dbReference type="InterPro" id="IPR036388">
    <property type="entry name" value="WH-like_DNA-bd_sf"/>
</dbReference>
<dbReference type="SUPFAM" id="SSF46785">
    <property type="entry name" value="Winged helix' DNA-binding domain"/>
    <property type="match status" value="1"/>
</dbReference>
<dbReference type="Gene3D" id="1.10.10.10">
    <property type="entry name" value="Winged helix-like DNA-binding domain superfamily/Winged helix DNA-binding domain"/>
    <property type="match status" value="1"/>
</dbReference>
<dbReference type="AlphaFoldDB" id="A0A560FKM4"/>
<sequence>MSIQVLNLVWAVRGLDATAKLVLLRLADFSDDTGGQIFPSVGRVADDTGLSERAVRQALRRLEDTGALRLVAKEDSGRHRAREYRIELSFFAGGSTCRPEAGAGRNEVPGGTSFRVGGHDVPPRGAPDAPRSVIEPLENRQGVRPYAFEGKVVRLNYSDFDNWTATYHAIPDMKAELAAIDAWLVGQPETKRKGWFHSVPGMLSRKHQERLAAAPPTPKRRPQITDLPEFAPR</sequence>
<evidence type="ECO:0000256" key="1">
    <source>
        <dbReference type="SAM" id="MobiDB-lite"/>
    </source>
</evidence>
<protein>
    <submittedName>
        <fullName evidence="2">Helix-turn-helix protein</fullName>
    </submittedName>
</protein>
<reference evidence="2 3" key="1">
    <citation type="submission" date="2019-06" db="EMBL/GenBank/DDBJ databases">
        <title>Genomic Encyclopedia of Type Strains, Phase IV (KMG-V): Genome sequencing to study the core and pangenomes of soil and plant-associated prokaryotes.</title>
        <authorList>
            <person name="Whitman W."/>
        </authorList>
    </citation>
    <scope>NUCLEOTIDE SEQUENCE [LARGE SCALE GENOMIC DNA]</scope>
    <source>
        <strain evidence="2 3">BR 11880</strain>
    </source>
</reference>
<organism evidence="2 3">
    <name type="scientific">Nitrospirillum amazonense</name>
    <dbReference type="NCBI Taxonomy" id="28077"/>
    <lineage>
        <taxon>Bacteria</taxon>
        <taxon>Pseudomonadati</taxon>
        <taxon>Pseudomonadota</taxon>
        <taxon>Alphaproteobacteria</taxon>
        <taxon>Rhodospirillales</taxon>
        <taxon>Azospirillaceae</taxon>
        <taxon>Nitrospirillum</taxon>
    </lineage>
</organism>
<evidence type="ECO:0000313" key="3">
    <source>
        <dbReference type="Proteomes" id="UP000319859"/>
    </source>
</evidence>
<evidence type="ECO:0000313" key="2">
    <source>
        <dbReference type="EMBL" id="TWB22149.1"/>
    </source>
</evidence>
<dbReference type="InterPro" id="IPR036390">
    <property type="entry name" value="WH_DNA-bd_sf"/>
</dbReference>
<feature type="region of interest" description="Disordered" evidence="1">
    <location>
        <begin position="207"/>
        <end position="233"/>
    </location>
</feature>
<dbReference type="RefSeq" id="WP_186457271.1">
    <property type="nucleotide sequence ID" value="NZ_VITN01000004.1"/>
</dbReference>
<dbReference type="Proteomes" id="UP000319859">
    <property type="component" value="Unassembled WGS sequence"/>
</dbReference>
<accession>A0A560FKM4</accession>
<gene>
    <name evidence="2" type="ORF">FBZ89_104399</name>
</gene>